<evidence type="ECO:0000256" key="2">
    <source>
        <dbReference type="ARBA" id="ARBA00022692"/>
    </source>
</evidence>
<accession>A0A0H3ANT7</accession>
<feature type="transmembrane region" description="Helical" evidence="5">
    <location>
        <begin position="65"/>
        <end position="98"/>
    </location>
</feature>
<feature type="transmembrane region" description="Helical" evidence="5">
    <location>
        <begin position="21"/>
        <end position="45"/>
    </location>
</feature>
<dbReference type="KEGG" id="bov:BOV_0160"/>
<dbReference type="PhylomeDB" id="A0A0H3ANT7"/>
<evidence type="ECO:0000313" key="7">
    <source>
        <dbReference type="Proteomes" id="UP000006383"/>
    </source>
</evidence>
<feature type="transmembrane region" description="Helical" evidence="5">
    <location>
        <begin position="193"/>
        <end position="224"/>
    </location>
</feature>
<dbReference type="Pfam" id="PF07264">
    <property type="entry name" value="EI24"/>
    <property type="match status" value="1"/>
</dbReference>
<dbReference type="HOGENOM" id="CLU_081565_0_0_5"/>
<protein>
    <recommendedName>
        <fullName evidence="8">CysZ-like protein</fullName>
    </recommendedName>
</protein>
<keyword evidence="2 5" id="KW-0812">Transmembrane</keyword>
<dbReference type="RefSeq" id="WP_005977814.1">
    <property type="nucleotide sequence ID" value="NC_009505.1"/>
</dbReference>
<name>A0A0H3ANT7_BRUO2</name>
<reference evidence="7" key="1">
    <citation type="journal article" date="2009" name="PLoS ONE">
        <title>Genome degradation in Brucella ovis corresponds with narrowing of its host range and tissue tropism.</title>
        <authorList>
            <person name="Tsolis R.M."/>
            <person name="Seshadri R."/>
            <person name="Santos R.L."/>
            <person name="Sangari F.J."/>
            <person name="Lobo J.M."/>
            <person name="de Jong M.F."/>
            <person name="Ren Q."/>
            <person name="Myers G."/>
            <person name="Brinkac L.M."/>
            <person name="Nelson W.C."/>
            <person name="Deboy R.T."/>
            <person name="Angiuoli S."/>
            <person name="Khouri H."/>
            <person name="Dimitrov G."/>
            <person name="Robinson J.R."/>
            <person name="Mulligan S."/>
            <person name="Walker R.L."/>
            <person name="Elzer P.E."/>
            <person name="Hassan K.A."/>
            <person name="Paulsen I.T."/>
        </authorList>
    </citation>
    <scope>NUCLEOTIDE SEQUENCE [LARGE SCALE GENOMIC DNA]</scope>
    <source>
        <strain evidence="7">ATCC 25840 / 63/290 / NCTC 10512</strain>
    </source>
</reference>
<dbReference type="Proteomes" id="UP000006383">
    <property type="component" value="Chromosome I"/>
</dbReference>
<keyword evidence="7" id="KW-1185">Reference proteome</keyword>
<evidence type="ECO:0000313" key="6">
    <source>
        <dbReference type="EMBL" id="ABQ60503.1"/>
    </source>
</evidence>
<comment type="subcellular location">
    <subcellularLocation>
        <location evidence="1">Membrane</location>
        <topology evidence="1">Multi-pass membrane protein</topology>
    </subcellularLocation>
</comment>
<proteinExistence type="predicted"/>
<evidence type="ECO:0000256" key="4">
    <source>
        <dbReference type="ARBA" id="ARBA00023136"/>
    </source>
</evidence>
<evidence type="ECO:0008006" key="8">
    <source>
        <dbReference type="Google" id="ProtNLM"/>
    </source>
</evidence>
<dbReference type="EMBL" id="CP000708">
    <property type="protein sequence ID" value="ABQ60503.1"/>
    <property type="molecule type" value="Genomic_DNA"/>
</dbReference>
<keyword evidence="4 5" id="KW-0472">Membrane</keyword>
<feature type="transmembrane region" description="Helical" evidence="5">
    <location>
        <begin position="131"/>
        <end position="159"/>
    </location>
</feature>
<dbReference type="GeneID" id="45123655"/>
<gene>
    <name evidence="6" type="ordered locus">BOV_0160</name>
</gene>
<evidence type="ECO:0000256" key="3">
    <source>
        <dbReference type="ARBA" id="ARBA00022989"/>
    </source>
</evidence>
<evidence type="ECO:0000256" key="1">
    <source>
        <dbReference type="ARBA" id="ARBA00004141"/>
    </source>
</evidence>
<keyword evidence="3 5" id="KW-1133">Transmembrane helix</keyword>
<sequence>MIIDAAWKALNRLLTPQFRTVFWKTLGVTLLLLVGLWVAIRQVFFSFAWPWMEQLLPGMPQWAGWLGIVAAIVAGLGLALVLALMIAPVTALIAGFFLDDVAEIVEREDYPADPPGTPLPLGRSVIASLKFLGVVILGNGVALILLFVLGINLIAFFVINAYLLSREFFEFAAMRYRSEAEAKALRSQYGVTVFLAGLVIAGFMAIPIVNLLTPLFAATMMVHLHKAISKRAIKTYS</sequence>
<dbReference type="NCBIfam" id="NF009407">
    <property type="entry name" value="PRK12768.1"/>
    <property type="match status" value="1"/>
</dbReference>
<dbReference type="InterPro" id="IPR059112">
    <property type="entry name" value="CysZ/EI24"/>
</dbReference>
<evidence type="ECO:0000256" key="5">
    <source>
        <dbReference type="SAM" id="Phobius"/>
    </source>
</evidence>
<organism evidence="6 7">
    <name type="scientific">Brucella ovis (strain ATCC 25840 / 63/290 / NCTC 10512)</name>
    <dbReference type="NCBI Taxonomy" id="444178"/>
    <lineage>
        <taxon>Bacteria</taxon>
        <taxon>Pseudomonadati</taxon>
        <taxon>Pseudomonadota</taxon>
        <taxon>Alphaproteobacteria</taxon>
        <taxon>Hyphomicrobiales</taxon>
        <taxon>Brucellaceae</taxon>
        <taxon>Brucella/Ochrobactrum group</taxon>
        <taxon>Brucella</taxon>
    </lineage>
</organism>
<dbReference type="AlphaFoldDB" id="A0A0H3ANT7"/>